<evidence type="ECO:0000313" key="1">
    <source>
        <dbReference type="EMBL" id="JAD92288.1"/>
    </source>
</evidence>
<sequence length="43" mass="5306">MKEWIWRLIYPILELSTQCLQHSLASLVFLSRPQYLLLFWKKL</sequence>
<reference evidence="1" key="2">
    <citation type="journal article" date="2015" name="Data Brief">
        <title>Shoot transcriptome of the giant reed, Arundo donax.</title>
        <authorList>
            <person name="Barrero R.A."/>
            <person name="Guerrero F.D."/>
            <person name="Moolhuijzen P."/>
            <person name="Goolsby J.A."/>
            <person name="Tidwell J."/>
            <person name="Bellgard S.E."/>
            <person name="Bellgard M.I."/>
        </authorList>
    </citation>
    <scope>NUCLEOTIDE SEQUENCE</scope>
    <source>
        <tissue evidence="1">Shoot tissue taken approximately 20 cm above the soil surface</tissue>
    </source>
</reference>
<dbReference type="AlphaFoldDB" id="A0A0A9DZY5"/>
<protein>
    <submittedName>
        <fullName evidence="1">Uncharacterized protein</fullName>
    </submittedName>
</protein>
<dbReference type="EMBL" id="GBRH01205607">
    <property type="protein sequence ID" value="JAD92288.1"/>
    <property type="molecule type" value="Transcribed_RNA"/>
</dbReference>
<accession>A0A0A9DZY5</accession>
<proteinExistence type="predicted"/>
<organism evidence="1">
    <name type="scientific">Arundo donax</name>
    <name type="common">Giant reed</name>
    <name type="synonym">Donax arundinaceus</name>
    <dbReference type="NCBI Taxonomy" id="35708"/>
    <lineage>
        <taxon>Eukaryota</taxon>
        <taxon>Viridiplantae</taxon>
        <taxon>Streptophyta</taxon>
        <taxon>Embryophyta</taxon>
        <taxon>Tracheophyta</taxon>
        <taxon>Spermatophyta</taxon>
        <taxon>Magnoliopsida</taxon>
        <taxon>Liliopsida</taxon>
        <taxon>Poales</taxon>
        <taxon>Poaceae</taxon>
        <taxon>PACMAD clade</taxon>
        <taxon>Arundinoideae</taxon>
        <taxon>Arundineae</taxon>
        <taxon>Arundo</taxon>
    </lineage>
</organism>
<reference evidence="1" key="1">
    <citation type="submission" date="2014-09" db="EMBL/GenBank/DDBJ databases">
        <authorList>
            <person name="Magalhaes I.L.F."/>
            <person name="Oliveira U."/>
            <person name="Santos F.R."/>
            <person name="Vidigal T.H.D.A."/>
            <person name="Brescovit A.D."/>
            <person name="Santos A.J."/>
        </authorList>
    </citation>
    <scope>NUCLEOTIDE SEQUENCE</scope>
    <source>
        <tissue evidence="1">Shoot tissue taken approximately 20 cm above the soil surface</tissue>
    </source>
</reference>
<name>A0A0A9DZY5_ARUDO</name>